<gene>
    <name evidence="5" type="ORF">ACFQ41_08570</name>
</gene>
<dbReference type="SUPFAM" id="SSF53901">
    <property type="entry name" value="Thiolase-like"/>
    <property type="match status" value="2"/>
</dbReference>
<dbReference type="CDD" id="cd00827">
    <property type="entry name" value="init_cond_enzymes"/>
    <property type="match status" value="1"/>
</dbReference>
<dbReference type="NCBIfam" id="TIGR01835">
    <property type="entry name" value="HMG-CoA-S_prok"/>
    <property type="match status" value="1"/>
</dbReference>
<dbReference type="PANTHER" id="PTHR43323">
    <property type="entry name" value="3-HYDROXY-3-METHYLGLUTARYL COENZYME A SYNTHASE"/>
    <property type="match status" value="1"/>
</dbReference>
<accession>A0ABW4BH07</accession>
<keyword evidence="2 5" id="KW-0808">Transferase</keyword>
<dbReference type="InterPro" id="IPR011554">
    <property type="entry name" value="HMG_CoA_synthase_prok"/>
</dbReference>
<dbReference type="InterPro" id="IPR013746">
    <property type="entry name" value="HMG_CoA_synt_C_dom"/>
</dbReference>
<evidence type="ECO:0000256" key="2">
    <source>
        <dbReference type="ARBA" id="ARBA00022679"/>
    </source>
</evidence>
<feature type="domain" description="Hydroxymethylglutaryl-coenzyme A synthase N-terminal" evidence="3">
    <location>
        <begin position="2"/>
        <end position="164"/>
    </location>
</feature>
<evidence type="ECO:0000313" key="5">
    <source>
        <dbReference type="EMBL" id="MFD1399363.1"/>
    </source>
</evidence>
<dbReference type="Proteomes" id="UP001597199">
    <property type="component" value="Unassembled WGS sequence"/>
</dbReference>
<sequence length="390" mass="42311">MKIGIDQIGMYTPDFFIDLRELATVRGVAPDKFTIGIGQDQQAVAPSSQDAVTMGAAAAQSLLGAIDREQLGLVVLGTESGVDASKAGALQIIRLLDLPAHVRAMEIKEACYGGTAGLMMARDYVAAHPTKQALVIASDVARYGLATAGEVTQGAGAVAMLVKANPRILVINDDSVVHAEDIGDFWRPVYTDQALARGKYSTEQYLHFFDLVWQQYQAETSLTLNDFTALTFHLPYTKMGLKALRQVLPSVDATKQAALLKHFDQSIQYSRRIGNIYTGSLYLGLLSLLELDHLPAGSRLGLFSYGSGAVGEFFSAELVSGYEQALRPAAHAELLDQRRQLSITEYEAVFNDAVPYAKADYQSNSAYYAGPFVLTGVQGQERQYQVNPNA</sequence>
<reference evidence="6" key="1">
    <citation type="journal article" date="2019" name="Int. J. Syst. Evol. Microbiol.">
        <title>The Global Catalogue of Microorganisms (GCM) 10K type strain sequencing project: providing services to taxonomists for standard genome sequencing and annotation.</title>
        <authorList>
            <consortium name="The Broad Institute Genomics Platform"/>
            <consortium name="The Broad Institute Genome Sequencing Center for Infectious Disease"/>
            <person name="Wu L."/>
            <person name="Ma J."/>
        </authorList>
    </citation>
    <scope>NUCLEOTIDE SEQUENCE [LARGE SCALE GENOMIC DNA]</scope>
    <source>
        <strain evidence="6">CCM 9110</strain>
    </source>
</reference>
<dbReference type="Pfam" id="PF08540">
    <property type="entry name" value="HMG_CoA_synt_C"/>
    <property type="match status" value="1"/>
</dbReference>
<comment type="similarity">
    <text evidence="1">Belongs to the thiolase-like superfamily. HMG-CoA synthase family.</text>
</comment>
<dbReference type="Pfam" id="PF01154">
    <property type="entry name" value="HMG_CoA_synt_N"/>
    <property type="match status" value="1"/>
</dbReference>
<dbReference type="RefSeq" id="WP_204118158.1">
    <property type="nucleotide sequence ID" value="NZ_BOLV01000002.1"/>
</dbReference>
<dbReference type="EC" id="2.3.3.10" evidence="5"/>
<feature type="domain" description="Hydroxymethylglutaryl-coenzyme A synthase C-terminal" evidence="4">
    <location>
        <begin position="260"/>
        <end position="361"/>
    </location>
</feature>
<dbReference type="Gene3D" id="3.40.47.10">
    <property type="match status" value="2"/>
</dbReference>
<proteinExistence type="inferred from homology"/>
<dbReference type="PANTHER" id="PTHR43323:SF2">
    <property type="entry name" value="HYDROXYMETHYLGLUTARYL-COA SYNTHASE"/>
    <property type="match status" value="1"/>
</dbReference>
<comment type="caution">
    <text evidence="5">The sequence shown here is derived from an EMBL/GenBank/DDBJ whole genome shotgun (WGS) entry which is preliminary data.</text>
</comment>
<keyword evidence="6" id="KW-1185">Reference proteome</keyword>
<name>A0ABW4BH07_9LACO</name>
<dbReference type="InterPro" id="IPR016039">
    <property type="entry name" value="Thiolase-like"/>
</dbReference>
<evidence type="ECO:0000259" key="3">
    <source>
        <dbReference type="Pfam" id="PF01154"/>
    </source>
</evidence>
<evidence type="ECO:0000256" key="1">
    <source>
        <dbReference type="ARBA" id="ARBA00007061"/>
    </source>
</evidence>
<dbReference type="InterPro" id="IPR013528">
    <property type="entry name" value="HMG_CoA_synth_N"/>
</dbReference>
<organism evidence="5 6">
    <name type="scientific">Lacticaseibacillus suilingensis</name>
    <dbReference type="NCBI Taxonomy" id="2799577"/>
    <lineage>
        <taxon>Bacteria</taxon>
        <taxon>Bacillati</taxon>
        <taxon>Bacillota</taxon>
        <taxon>Bacilli</taxon>
        <taxon>Lactobacillales</taxon>
        <taxon>Lactobacillaceae</taxon>
        <taxon>Lacticaseibacillus</taxon>
    </lineage>
</organism>
<dbReference type="GO" id="GO:0004421">
    <property type="term" value="F:hydroxymethylglutaryl-CoA synthase activity"/>
    <property type="evidence" value="ECO:0007669"/>
    <property type="project" value="UniProtKB-EC"/>
</dbReference>
<evidence type="ECO:0000259" key="4">
    <source>
        <dbReference type="Pfam" id="PF08540"/>
    </source>
</evidence>
<protein>
    <submittedName>
        <fullName evidence="5">Hydroxymethylglutaryl-CoA synthase</fullName>
        <ecNumber evidence="5">2.3.3.10</ecNumber>
    </submittedName>
</protein>
<keyword evidence="5" id="KW-0012">Acyltransferase</keyword>
<evidence type="ECO:0000313" key="6">
    <source>
        <dbReference type="Proteomes" id="UP001597199"/>
    </source>
</evidence>
<dbReference type="EMBL" id="JBHTOA010000031">
    <property type="protein sequence ID" value="MFD1399363.1"/>
    <property type="molecule type" value="Genomic_DNA"/>
</dbReference>